<protein>
    <submittedName>
        <fullName evidence="1">Uncharacterized protein</fullName>
    </submittedName>
</protein>
<dbReference type="AlphaFoldDB" id="A0A8K0L9Z7"/>
<reference evidence="1" key="1">
    <citation type="submission" date="2021-07" db="EMBL/GenBank/DDBJ databases">
        <title>Elsinoe batatas strain:CRI-CJ2 Genome sequencing and assembly.</title>
        <authorList>
            <person name="Huang L."/>
        </authorList>
    </citation>
    <scope>NUCLEOTIDE SEQUENCE</scope>
    <source>
        <strain evidence="1">CRI-CJ2</strain>
    </source>
</reference>
<comment type="caution">
    <text evidence="1">The sequence shown here is derived from an EMBL/GenBank/DDBJ whole genome shotgun (WGS) entry which is preliminary data.</text>
</comment>
<organism evidence="1 2">
    <name type="scientific">Elsinoe batatas</name>
    <dbReference type="NCBI Taxonomy" id="2601811"/>
    <lineage>
        <taxon>Eukaryota</taxon>
        <taxon>Fungi</taxon>
        <taxon>Dikarya</taxon>
        <taxon>Ascomycota</taxon>
        <taxon>Pezizomycotina</taxon>
        <taxon>Dothideomycetes</taxon>
        <taxon>Dothideomycetidae</taxon>
        <taxon>Myriangiales</taxon>
        <taxon>Elsinoaceae</taxon>
        <taxon>Elsinoe</taxon>
    </lineage>
</organism>
<gene>
    <name evidence="1" type="ORF">KVT40_001127</name>
</gene>
<evidence type="ECO:0000313" key="2">
    <source>
        <dbReference type="Proteomes" id="UP000809789"/>
    </source>
</evidence>
<keyword evidence="2" id="KW-1185">Reference proteome</keyword>
<name>A0A8K0L9Z7_9PEZI</name>
<dbReference type="OrthoDB" id="10367360at2759"/>
<proteinExistence type="predicted"/>
<dbReference type="Proteomes" id="UP000809789">
    <property type="component" value="Unassembled WGS sequence"/>
</dbReference>
<dbReference type="EMBL" id="JAESVG020000001">
    <property type="protein sequence ID" value="KAG8631987.1"/>
    <property type="molecule type" value="Genomic_DNA"/>
</dbReference>
<evidence type="ECO:0000313" key="1">
    <source>
        <dbReference type="EMBL" id="KAG8631987.1"/>
    </source>
</evidence>
<accession>A0A8K0L9Z7</accession>
<sequence>MEKAKEMMRRVDEERNVMVPGQMMRMTREAQSLVADLLRAALAGKYEERLARFESCDGAVW</sequence>